<gene>
    <name evidence="7" type="ORF">CLOHYLEM_05525</name>
</gene>
<protein>
    <submittedName>
        <fullName evidence="7">Resolvase, N-terminal domain protein</fullName>
    </submittedName>
</protein>
<reference evidence="7" key="2">
    <citation type="submission" date="2013-06" db="EMBL/GenBank/DDBJ databases">
        <title>Draft genome sequence of Clostridium hylemonae (DSM 15053).</title>
        <authorList>
            <person name="Sudarsanam P."/>
            <person name="Ley R."/>
            <person name="Guruge J."/>
            <person name="Turnbaugh P.J."/>
            <person name="Mahowald M."/>
            <person name="Liep D."/>
            <person name="Gordon J."/>
        </authorList>
    </citation>
    <scope>NUCLEOTIDE SEQUENCE</scope>
    <source>
        <strain evidence="7">DSM 15053</strain>
    </source>
</reference>
<dbReference type="PANTHER" id="PTHR30461:SF2">
    <property type="entry name" value="SERINE RECOMBINASE PINE-RELATED"/>
    <property type="match status" value="1"/>
</dbReference>
<dbReference type="SUPFAM" id="SSF53041">
    <property type="entry name" value="Resolvase-like"/>
    <property type="match status" value="1"/>
</dbReference>
<dbReference type="InterPro" id="IPR006119">
    <property type="entry name" value="Resolv_N"/>
</dbReference>
<evidence type="ECO:0000256" key="1">
    <source>
        <dbReference type="ARBA" id="ARBA00022908"/>
    </source>
</evidence>
<keyword evidence="1" id="KW-0229">DNA integration</keyword>
<dbReference type="EMBL" id="ABYI02000020">
    <property type="protein sequence ID" value="EEG74267.1"/>
    <property type="molecule type" value="Genomic_DNA"/>
</dbReference>
<dbReference type="SMART" id="SM00857">
    <property type="entry name" value="Resolvase"/>
    <property type="match status" value="1"/>
</dbReference>
<dbReference type="Proteomes" id="UP000004893">
    <property type="component" value="Unassembled WGS sequence"/>
</dbReference>
<dbReference type="PROSITE" id="PS00397">
    <property type="entry name" value="RECOMBINASES_1"/>
    <property type="match status" value="1"/>
</dbReference>
<dbReference type="STRING" id="553973.CLOHYLEM_05525"/>
<dbReference type="GO" id="GO:0003677">
    <property type="term" value="F:DNA binding"/>
    <property type="evidence" value="ECO:0007669"/>
    <property type="project" value="UniProtKB-KW"/>
</dbReference>
<dbReference type="AlphaFoldDB" id="C0C0D0"/>
<dbReference type="eggNOG" id="COG1961">
    <property type="taxonomic scope" value="Bacteria"/>
</dbReference>
<dbReference type="GO" id="GO:0015074">
    <property type="term" value="P:DNA integration"/>
    <property type="evidence" value="ECO:0007669"/>
    <property type="project" value="UniProtKB-KW"/>
</dbReference>
<accession>C0C0D0</accession>
<evidence type="ECO:0000259" key="6">
    <source>
        <dbReference type="PROSITE" id="PS51736"/>
    </source>
</evidence>
<feature type="domain" description="Resolvase/invertase-type recombinase catalytic" evidence="6">
    <location>
        <begin position="23"/>
        <end position="168"/>
    </location>
</feature>
<organism evidence="7 8">
    <name type="scientific">[Clostridium] hylemonae DSM 15053</name>
    <dbReference type="NCBI Taxonomy" id="553973"/>
    <lineage>
        <taxon>Bacteria</taxon>
        <taxon>Bacillati</taxon>
        <taxon>Bacillota</taxon>
        <taxon>Clostridia</taxon>
        <taxon>Lachnospirales</taxon>
        <taxon>Lachnospiraceae</taxon>
    </lineage>
</organism>
<dbReference type="GO" id="GO:0000150">
    <property type="term" value="F:DNA strand exchange activity"/>
    <property type="evidence" value="ECO:0007669"/>
    <property type="project" value="InterPro"/>
</dbReference>
<dbReference type="InterPro" id="IPR036162">
    <property type="entry name" value="Resolvase-like_N_sf"/>
</dbReference>
<proteinExistence type="predicted"/>
<dbReference type="Pfam" id="PF00239">
    <property type="entry name" value="Resolvase"/>
    <property type="match status" value="1"/>
</dbReference>
<dbReference type="Gene3D" id="3.40.50.1390">
    <property type="entry name" value="Resolvase, N-terminal catalytic domain"/>
    <property type="match status" value="1"/>
</dbReference>
<comment type="caution">
    <text evidence="7">The sequence shown here is derived from an EMBL/GenBank/DDBJ whole genome shotgun (WGS) entry which is preliminary data.</text>
</comment>
<sequence length="230" mass="26489">MEINNTLFYDIIYGEGEKIMNKKCYGYVRVSSKEQNIGRQIAALEKIPVPPENIFIDKQSGKDFDRPNYQKMIDKLCAGDVVFVKSIDRLGRNYDEIIEQWRVLTKAKDVDIVVIDFPLLDTRNQVNGLTGKFIADIVLQILSYVAQIERENIRQRQAEGIAVAKSKGVSFGRPAKEIPEEFPHVFELWRQGKISMRRAAKIMGTNHTTVSKWIKLYMKENDIFLGDKTI</sequence>
<keyword evidence="2" id="KW-0238">DNA-binding</keyword>
<evidence type="ECO:0000313" key="7">
    <source>
        <dbReference type="EMBL" id="EEG74267.1"/>
    </source>
</evidence>
<evidence type="ECO:0000256" key="5">
    <source>
        <dbReference type="PROSITE-ProRule" id="PRU10137"/>
    </source>
</evidence>
<dbReference type="PANTHER" id="PTHR30461">
    <property type="entry name" value="DNA-INVERTASE FROM LAMBDOID PROPHAGE"/>
    <property type="match status" value="1"/>
</dbReference>
<feature type="active site" description="O-(5'-phospho-DNA)-serine intermediate" evidence="4 5">
    <location>
        <position position="31"/>
    </location>
</feature>
<evidence type="ECO:0000313" key="8">
    <source>
        <dbReference type="Proteomes" id="UP000004893"/>
    </source>
</evidence>
<evidence type="ECO:0000256" key="2">
    <source>
        <dbReference type="ARBA" id="ARBA00023125"/>
    </source>
</evidence>
<evidence type="ECO:0000256" key="4">
    <source>
        <dbReference type="PIRSR" id="PIRSR606118-50"/>
    </source>
</evidence>
<dbReference type="PROSITE" id="PS51736">
    <property type="entry name" value="RECOMBINASES_3"/>
    <property type="match status" value="1"/>
</dbReference>
<keyword evidence="8" id="KW-1185">Reference proteome</keyword>
<reference evidence="7" key="1">
    <citation type="submission" date="2009-02" db="EMBL/GenBank/DDBJ databases">
        <authorList>
            <person name="Fulton L."/>
            <person name="Clifton S."/>
            <person name="Fulton B."/>
            <person name="Xu J."/>
            <person name="Minx P."/>
            <person name="Pepin K.H."/>
            <person name="Johnson M."/>
            <person name="Bhonagiri V."/>
            <person name="Nash W.E."/>
            <person name="Mardis E.R."/>
            <person name="Wilson R.K."/>
        </authorList>
    </citation>
    <scope>NUCLEOTIDE SEQUENCE [LARGE SCALE GENOMIC DNA]</scope>
    <source>
        <strain evidence="7">DSM 15053</strain>
    </source>
</reference>
<keyword evidence="3" id="KW-0233">DNA recombination</keyword>
<dbReference type="InterPro" id="IPR006118">
    <property type="entry name" value="Recombinase_CS"/>
</dbReference>
<evidence type="ECO:0000256" key="3">
    <source>
        <dbReference type="ARBA" id="ARBA00023172"/>
    </source>
</evidence>
<name>C0C0D0_9FIRM</name>
<dbReference type="InterPro" id="IPR050639">
    <property type="entry name" value="SSR_resolvase"/>
</dbReference>
<dbReference type="HOGENOM" id="CLU_010686_5_1_9"/>
<dbReference type="CDD" id="cd03768">
    <property type="entry name" value="SR_ResInv"/>
    <property type="match status" value="1"/>
</dbReference>